<dbReference type="HOGENOM" id="CLU_051715_1_0_1"/>
<reference evidence="2" key="3">
    <citation type="submission" date="2010-09" db="EMBL/GenBank/DDBJ databases">
        <title>Annotation of Gaeumannomyces graminis var. tritici R3-111a-1.</title>
        <authorList>
            <consortium name="The Broad Institute Genome Sequencing Platform"/>
            <person name="Ma L.-J."/>
            <person name="Dead R."/>
            <person name="Young S.K."/>
            <person name="Zeng Q."/>
            <person name="Gargeya S."/>
            <person name="Fitzgerald M."/>
            <person name="Haas B."/>
            <person name="Abouelleil A."/>
            <person name="Alvarado L."/>
            <person name="Arachchi H.M."/>
            <person name="Berlin A."/>
            <person name="Brown A."/>
            <person name="Chapman S.B."/>
            <person name="Chen Z."/>
            <person name="Dunbar C."/>
            <person name="Freedman E."/>
            <person name="Gearin G."/>
            <person name="Gellesch M."/>
            <person name="Goldberg J."/>
            <person name="Griggs A."/>
            <person name="Gujja S."/>
            <person name="Heiman D."/>
            <person name="Howarth C."/>
            <person name="Larson L."/>
            <person name="Lui A."/>
            <person name="MacDonald P.J.P."/>
            <person name="Mehta T."/>
            <person name="Montmayeur A."/>
            <person name="Murphy C."/>
            <person name="Neiman D."/>
            <person name="Pearson M."/>
            <person name="Priest M."/>
            <person name="Roberts A."/>
            <person name="Saif S."/>
            <person name="Shea T."/>
            <person name="Shenoy N."/>
            <person name="Sisk P."/>
            <person name="Stolte C."/>
            <person name="Sykes S."/>
            <person name="Yandava C."/>
            <person name="Wortman J."/>
            <person name="Nusbaum C."/>
            <person name="Birren B."/>
        </authorList>
    </citation>
    <scope>NUCLEOTIDE SEQUENCE</scope>
    <source>
        <strain evidence="2">R3-111a-1</strain>
    </source>
</reference>
<dbReference type="eggNOG" id="ENOG502QTPE">
    <property type="taxonomic scope" value="Eukaryota"/>
</dbReference>
<reference evidence="2" key="2">
    <citation type="submission" date="2010-07" db="EMBL/GenBank/DDBJ databases">
        <authorList>
            <consortium name="The Broad Institute Genome Sequencing Platform"/>
            <consortium name="Broad Institute Genome Sequencing Center for Infectious Disease"/>
            <person name="Ma L.-J."/>
            <person name="Dead R."/>
            <person name="Young S."/>
            <person name="Zeng Q."/>
            <person name="Koehrsen M."/>
            <person name="Alvarado L."/>
            <person name="Berlin A."/>
            <person name="Chapman S.B."/>
            <person name="Chen Z."/>
            <person name="Freedman E."/>
            <person name="Gellesch M."/>
            <person name="Goldberg J."/>
            <person name="Griggs A."/>
            <person name="Gujja S."/>
            <person name="Heilman E.R."/>
            <person name="Heiman D."/>
            <person name="Hepburn T."/>
            <person name="Howarth C."/>
            <person name="Jen D."/>
            <person name="Larson L."/>
            <person name="Mehta T."/>
            <person name="Neiman D."/>
            <person name="Pearson M."/>
            <person name="Roberts A."/>
            <person name="Saif S."/>
            <person name="Shea T."/>
            <person name="Shenoy N."/>
            <person name="Sisk P."/>
            <person name="Stolte C."/>
            <person name="Sykes S."/>
            <person name="Walk T."/>
            <person name="White J."/>
            <person name="Yandava C."/>
            <person name="Haas B."/>
            <person name="Nusbaum C."/>
            <person name="Birren B."/>
        </authorList>
    </citation>
    <scope>NUCLEOTIDE SEQUENCE</scope>
    <source>
        <strain evidence="2">R3-111a-1</strain>
    </source>
</reference>
<dbReference type="PANTHER" id="PTHR43194:SF2">
    <property type="entry name" value="PEROXISOMAL MEMBRANE PROTEIN LPX1"/>
    <property type="match status" value="1"/>
</dbReference>
<evidence type="ECO:0000313" key="4">
    <source>
        <dbReference type="Proteomes" id="UP000006039"/>
    </source>
</evidence>
<name>J3NT20_GAET3</name>
<dbReference type="EMBL" id="GL385396">
    <property type="protein sequence ID" value="EJT79333.1"/>
    <property type="molecule type" value="Genomic_DNA"/>
</dbReference>
<feature type="domain" description="AB hydrolase-1" evidence="1">
    <location>
        <begin position="60"/>
        <end position="307"/>
    </location>
</feature>
<reference evidence="3" key="4">
    <citation type="journal article" date="2015" name="G3 (Bethesda)">
        <title>Genome sequences of three phytopathogenic species of the Magnaporthaceae family of fungi.</title>
        <authorList>
            <person name="Okagaki L.H."/>
            <person name="Nunes C.C."/>
            <person name="Sailsbery J."/>
            <person name="Clay B."/>
            <person name="Brown D."/>
            <person name="John T."/>
            <person name="Oh Y."/>
            <person name="Young N."/>
            <person name="Fitzgerald M."/>
            <person name="Haas B.J."/>
            <person name="Zeng Q."/>
            <person name="Young S."/>
            <person name="Adiconis X."/>
            <person name="Fan L."/>
            <person name="Levin J.Z."/>
            <person name="Mitchell T.K."/>
            <person name="Okubara P.A."/>
            <person name="Farman M.L."/>
            <person name="Kohn L.M."/>
            <person name="Birren B."/>
            <person name="Ma L.-J."/>
            <person name="Dean R.A."/>
        </authorList>
    </citation>
    <scope>NUCLEOTIDE SEQUENCE</scope>
    <source>
        <strain evidence="3">R3-111a-1</strain>
    </source>
</reference>
<dbReference type="OrthoDB" id="8119704at2759"/>
<dbReference type="InterPro" id="IPR000073">
    <property type="entry name" value="AB_hydrolase_1"/>
</dbReference>
<reference evidence="4" key="1">
    <citation type="submission" date="2010-07" db="EMBL/GenBank/DDBJ databases">
        <title>The genome sequence of Gaeumannomyces graminis var. tritici strain R3-111a-1.</title>
        <authorList>
            <consortium name="The Broad Institute Genome Sequencing Platform"/>
            <person name="Ma L.-J."/>
            <person name="Dead R."/>
            <person name="Young S."/>
            <person name="Zeng Q."/>
            <person name="Koehrsen M."/>
            <person name="Alvarado L."/>
            <person name="Berlin A."/>
            <person name="Chapman S.B."/>
            <person name="Chen Z."/>
            <person name="Freedman E."/>
            <person name="Gellesch M."/>
            <person name="Goldberg J."/>
            <person name="Griggs A."/>
            <person name="Gujja S."/>
            <person name="Heilman E.R."/>
            <person name="Heiman D."/>
            <person name="Hepburn T."/>
            <person name="Howarth C."/>
            <person name="Jen D."/>
            <person name="Larson L."/>
            <person name="Mehta T."/>
            <person name="Neiman D."/>
            <person name="Pearson M."/>
            <person name="Roberts A."/>
            <person name="Saif S."/>
            <person name="Shea T."/>
            <person name="Shenoy N."/>
            <person name="Sisk P."/>
            <person name="Stolte C."/>
            <person name="Sykes S."/>
            <person name="Walk T."/>
            <person name="White J."/>
            <person name="Yandava C."/>
            <person name="Haas B."/>
            <person name="Nusbaum C."/>
            <person name="Birren B."/>
        </authorList>
    </citation>
    <scope>NUCLEOTIDE SEQUENCE [LARGE SCALE GENOMIC DNA]</scope>
    <source>
        <strain evidence="4">R3-111a-1</strain>
    </source>
</reference>
<gene>
    <name evidence="3" type="primary">20344876</name>
    <name evidence="2" type="ORF">GGTG_04418</name>
</gene>
<evidence type="ECO:0000259" key="1">
    <source>
        <dbReference type="Pfam" id="PF12697"/>
    </source>
</evidence>
<dbReference type="PANTHER" id="PTHR43194">
    <property type="entry name" value="HYDROLASE ALPHA/BETA FOLD FAMILY"/>
    <property type="match status" value="1"/>
</dbReference>
<dbReference type="RefSeq" id="XP_009220478.1">
    <property type="nucleotide sequence ID" value="XM_009222214.1"/>
</dbReference>
<organism evidence="2">
    <name type="scientific">Gaeumannomyces tritici (strain R3-111a-1)</name>
    <name type="common">Wheat and barley take-all root rot fungus</name>
    <name type="synonym">Gaeumannomyces graminis var. tritici</name>
    <dbReference type="NCBI Taxonomy" id="644352"/>
    <lineage>
        <taxon>Eukaryota</taxon>
        <taxon>Fungi</taxon>
        <taxon>Dikarya</taxon>
        <taxon>Ascomycota</taxon>
        <taxon>Pezizomycotina</taxon>
        <taxon>Sordariomycetes</taxon>
        <taxon>Sordariomycetidae</taxon>
        <taxon>Magnaporthales</taxon>
        <taxon>Magnaporthaceae</taxon>
        <taxon>Gaeumannomyces</taxon>
    </lineage>
</organism>
<dbReference type="AlphaFoldDB" id="J3NT20"/>
<dbReference type="InterPro" id="IPR029058">
    <property type="entry name" value="AB_hydrolase_fold"/>
</dbReference>
<dbReference type="Pfam" id="PF12697">
    <property type="entry name" value="Abhydrolase_6"/>
    <property type="match status" value="1"/>
</dbReference>
<dbReference type="SUPFAM" id="SSF53474">
    <property type="entry name" value="alpha/beta-Hydrolases"/>
    <property type="match status" value="1"/>
</dbReference>
<evidence type="ECO:0000313" key="2">
    <source>
        <dbReference type="EMBL" id="EJT79333.1"/>
    </source>
</evidence>
<dbReference type="GeneID" id="20344876"/>
<evidence type="ECO:0000313" key="3">
    <source>
        <dbReference type="EnsemblFungi" id="EJT79333"/>
    </source>
</evidence>
<dbReference type="EnsemblFungi" id="EJT79333">
    <property type="protein sequence ID" value="EJT79333"/>
    <property type="gene ID" value="GGTG_04418"/>
</dbReference>
<proteinExistence type="predicted"/>
<dbReference type="STRING" id="644352.J3NT20"/>
<dbReference type="Gene3D" id="3.40.50.1820">
    <property type="entry name" value="alpha/beta hydrolase"/>
    <property type="match status" value="1"/>
</dbReference>
<sequence>MFNFHLSYKWLRWTRPTSPPPPLPDGVERFFTKTSSGDLEILYAAPIADGSKPPSRSPPILFVHGGMGSAWVWLEYMQYLSARGVPCYAVSLRGHGESWHPSYLRMVYGTTRRDLADDIVSAMRALVYRDASVDGAETEVVLVGHSSGGGLSQYVLQAPWFGERGLPRVRGLALLGAVPGFGSLGVYVNWWRADPLFTVRMLFHGWHPNSPLSHPALTKRIFFSDGGVDDDYVARFQARTSAYESFLWPISMMRPFVDPERLLRRLFGRAGADDGSSQRILVMSGEGDRLMTPPVMRHLAATYRAAFLGEARAKKIEAGHDAAAVVPLAGEGGRDNAGQAVRFCMVPGAGHHLQNDVQWEVGARKLLGFYRQL</sequence>
<dbReference type="Proteomes" id="UP000006039">
    <property type="component" value="Unassembled WGS sequence"/>
</dbReference>
<dbReference type="InterPro" id="IPR050228">
    <property type="entry name" value="Carboxylesterase_BioH"/>
</dbReference>
<reference evidence="3" key="5">
    <citation type="submission" date="2018-04" db="UniProtKB">
        <authorList>
            <consortium name="EnsemblFungi"/>
        </authorList>
    </citation>
    <scope>IDENTIFICATION</scope>
    <source>
        <strain evidence="3">R3-111a-1</strain>
    </source>
</reference>
<protein>
    <recommendedName>
        <fullName evidence="1">AB hydrolase-1 domain-containing protein</fullName>
    </recommendedName>
</protein>
<accession>J3NT20</accession>
<keyword evidence="4" id="KW-1185">Reference proteome</keyword>
<dbReference type="VEuPathDB" id="FungiDB:GGTG_04418"/>